<dbReference type="Proteomes" id="UP001254848">
    <property type="component" value="Unassembled WGS sequence"/>
</dbReference>
<dbReference type="PROSITE" id="PS50111">
    <property type="entry name" value="CHEMOTAXIS_TRANSDUC_2"/>
    <property type="match status" value="1"/>
</dbReference>
<proteinExistence type="inferred from homology"/>
<gene>
    <name evidence="13" type="ORF">Q4T40_12410</name>
</gene>
<dbReference type="CDD" id="cd11386">
    <property type="entry name" value="MCP_signal"/>
    <property type="match status" value="1"/>
</dbReference>
<evidence type="ECO:0000256" key="1">
    <source>
        <dbReference type="ARBA" id="ARBA00004651"/>
    </source>
</evidence>
<evidence type="ECO:0000256" key="3">
    <source>
        <dbReference type="ARBA" id="ARBA00022500"/>
    </source>
</evidence>
<dbReference type="CDD" id="cd12912">
    <property type="entry name" value="PDC2_MCP_like"/>
    <property type="match status" value="1"/>
</dbReference>
<dbReference type="EMBL" id="JAUOZS010000001">
    <property type="protein sequence ID" value="MDT8902050.1"/>
    <property type="molecule type" value="Genomic_DNA"/>
</dbReference>
<dbReference type="InterPro" id="IPR029151">
    <property type="entry name" value="Sensor-like_sf"/>
</dbReference>
<evidence type="ECO:0000256" key="8">
    <source>
        <dbReference type="ARBA" id="ARBA00029447"/>
    </source>
</evidence>
<comment type="subcellular location">
    <subcellularLocation>
        <location evidence="1">Cell membrane</location>
        <topology evidence="1">Multi-pass membrane protein</topology>
    </subcellularLocation>
</comment>
<dbReference type="SMART" id="SM00283">
    <property type="entry name" value="MA"/>
    <property type="match status" value="1"/>
</dbReference>
<evidence type="ECO:0000256" key="2">
    <source>
        <dbReference type="ARBA" id="ARBA00022475"/>
    </source>
</evidence>
<dbReference type="Pfam" id="PF02743">
    <property type="entry name" value="dCache_1"/>
    <property type="match status" value="1"/>
</dbReference>
<evidence type="ECO:0000256" key="9">
    <source>
        <dbReference type="PROSITE-ProRule" id="PRU00284"/>
    </source>
</evidence>
<keyword evidence="4 10" id="KW-0812">Transmembrane</keyword>
<protein>
    <submittedName>
        <fullName evidence="13">Methyl-accepting chemotaxis protein</fullName>
    </submittedName>
</protein>
<feature type="transmembrane region" description="Helical" evidence="10">
    <location>
        <begin position="280"/>
        <end position="301"/>
    </location>
</feature>
<evidence type="ECO:0000256" key="10">
    <source>
        <dbReference type="SAM" id="Phobius"/>
    </source>
</evidence>
<reference evidence="13 14" key="1">
    <citation type="submission" date="2023-07" db="EMBL/GenBank/DDBJ databases">
        <title>The novel representative of Negativicutes class, Anaeroselena agilis gen. nov. sp. nov.</title>
        <authorList>
            <person name="Prokofeva M.I."/>
            <person name="Elcheninov A.G."/>
            <person name="Klyukina A."/>
            <person name="Kublanov I.V."/>
            <person name="Frolov E.N."/>
            <person name="Podosokorskaya O.A."/>
        </authorList>
    </citation>
    <scope>NUCLEOTIDE SEQUENCE [LARGE SCALE GENOMIC DNA]</scope>
    <source>
        <strain evidence="13 14">4137-cl</strain>
    </source>
</reference>
<dbReference type="PANTHER" id="PTHR32089:SF112">
    <property type="entry name" value="LYSOZYME-LIKE PROTEIN-RELATED"/>
    <property type="match status" value="1"/>
</dbReference>
<dbReference type="InterPro" id="IPR004089">
    <property type="entry name" value="MCPsignal_dom"/>
</dbReference>
<keyword evidence="14" id="KW-1185">Reference proteome</keyword>
<dbReference type="Gene3D" id="3.30.450.20">
    <property type="entry name" value="PAS domain"/>
    <property type="match status" value="2"/>
</dbReference>
<keyword evidence="6 10" id="KW-0472">Membrane</keyword>
<dbReference type="SUPFAM" id="SSF103190">
    <property type="entry name" value="Sensory domain-like"/>
    <property type="match status" value="1"/>
</dbReference>
<dbReference type="InterPro" id="IPR003660">
    <property type="entry name" value="HAMP_dom"/>
</dbReference>
<comment type="similarity">
    <text evidence="8">Belongs to the methyl-accepting chemotaxis (MCP) protein family.</text>
</comment>
<keyword evidence="3" id="KW-0145">Chemotaxis</keyword>
<dbReference type="CDD" id="cd06225">
    <property type="entry name" value="HAMP"/>
    <property type="match status" value="1"/>
</dbReference>
<accession>A0ABU3P046</accession>
<evidence type="ECO:0000256" key="7">
    <source>
        <dbReference type="ARBA" id="ARBA00023224"/>
    </source>
</evidence>
<evidence type="ECO:0000313" key="13">
    <source>
        <dbReference type="EMBL" id="MDT8902050.1"/>
    </source>
</evidence>
<feature type="domain" description="Methyl-accepting transducer" evidence="11">
    <location>
        <begin position="373"/>
        <end position="609"/>
    </location>
</feature>
<evidence type="ECO:0000259" key="11">
    <source>
        <dbReference type="PROSITE" id="PS50111"/>
    </source>
</evidence>
<evidence type="ECO:0000313" key="14">
    <source>
        <dbReference type="Proteomes" id="UP001254848"/>
    </source>
</evidence>
<dbReference type="SMART" id="SM00304">
    <property type="entry name" value="HAMP"/>
    <property type="match status" value="1"/>
</dbReference>
<dbReference type="SUPFAM" id="SSF58104">
    <property type="entry name" value="Methyl-accepting chemotaxis protein (MCP) signaling domain"/>
    <property type="match status" value="1"/>
</dbReference>
<evidence type="ECO:0000256" key="5">
    <source>
        <dbReference type="ARBA" id="ARBA00022989"/>
    </source>
</evidence>
<keyword evidence="5 10" id="KW-1133">Transmembrane helix</keyword>
<dbReference type="Pfam" id="PF00015">
    <property type="entry name" value="MCPsignal"/>
    <property type="match status" value="1"/>
</dbReference>
<dbReference type="Pfam" id="PF00672">
    <property type="entry name" value="HAMP"/>
    <property type="match status" value="1"/>
</dbReference>
<evidence type="ECO:0000256" key="6">
    <source>
        <dbReference type="ARBA" id="ARBA00023136"/>
    </source>
</evidence>
<dbReference type="RefSeq" id="WP_413780540.1">
    <property type="nucleotide sequence ID" value="NZ_JAUOZS010000001.1"/>
</dbReference>
<dbReference type="PROSITE" id="PS50885">
    <property type="entry name" value="HAMP"/>
    <property type="match status" value="1"/>
</dbReference>
<dbReference type="InterPro" id="IPR033479">
    <property type="entry name" value="dCache_1"/>
</dbReference>
<dbReference type="PANTHER" id="PTHR32089">
    <property type="entry name" value="METHYL-ACCEPTING CHEMOTAXIS PROTEIN MCPB"/>
    <property type="match status" value="1"/>
</dbReference>
<evidence type="ECO:0000256" key="4">
    <source>
        <dbReference type="ARBA" id="ARBA00022692"/>
    </source>
</evidence>
<dbReference type="Gene3D" id="1.10.287.950">
    <property type="entry name" value="Methyl-accepting chemotaxis protein"/>
    <property type="match status" value="1"/>
</dbReference>
<comment type="caution">
    <text evidence="13">The sequence shown here is derived from an EMBL/GenBank/DDBJ whole genome shotgun (WGS) entry which is preliminary data.</text>
</comment>
<dbReference type="CDD" id="cd12913">
    <property type="entry name" value="PDC1_MCP_like"/>
    <property type="match status" value="1"/>
</dbReference>
<feature type="domain" description="HAMP" evidence="12">
    <location>
        <begin position="302"/>
        <end position="354"/>
    </location>
</feature>
<organism evidence="13 14">
    <name type="scientific">Anaeroselena agilis</name>
    <dbReference type="NCBI Taxonomy" id="3063788"/>
    <lineage>
        <taxon>Bacteria</taxon>
        <taxon>Bacillati</taxon>
        <taxon>Bacillota</taxon>
        <taxon>Negativicutes</taxon>
        <taxon>Acetonemataceae</taxon>
        <taxon>Anaeroselena</taxon>
    </lineage>
</organism>
<keyword evidence="7 9" id="KW-0807">Transducer</keyword>
<keyword evidence="2" id="KW-1003">Cell membrane</keyword>
<name>A0ABU3P046_9FIRM</name>
<dbReference type="Gene3D" id="1.10.8.500">
    <property type="entry name" value="HAMP domain in histidine kinase"/>
    <property type="match status" value="1"/>
</dbReference>
<evidence type="ECO:0000259" key="12">
    <source>
        <dbReference type="PROSITE" id="PS50885"/>
    </source>
</evidence>
<sequence>MSLKAKLTITFSTMAVLILLLSSVAGFIFAKDQITADINAEMLATVNSHANKLEGWLISKAKMLEMTAGTLQSSLGDNGITEPMLAGYKTVDKELSDVYFGSTDGKLVDGSGWKPPAGYDARTRSWYKSAASQGKLVFSDPYLDQVTNKMAVSVGMPFKSATGQMRGIIAADILLQTLVDNIKTINMHGAGYAFLFDAKGLMLAHPDAALVNKNIFKDDSLKNASAYYREMIDKGQGFVRHNQNGAAMLTVFQKVPPTGWILAITVPEDVVFSPLAHLRWLLILVAVISVVIVIVVTFIVVKRITKPIESLANQVNLLANGDLTVQAQADGRDEIAELATGFNAMVHNLRDLIVRIHSSTEHVAASSQELTASAEQSALAANQVAQIITDVAAGAEKQMRAVDDTASVVGQMSAGIQQIASNANAVAGTSAQSAGAAQDGSQAVERAIAQMENIEQKVTRSAQVVAKLGERSKEIGQIVDTIAGIAGQTNLLALNAAIEAARAGEQGRGFAVVAEEVRKLAEQSQEAAKQIAELIAEIQSDTDSAVVAMDEGTREVRIGAEVVNDAGRAFQVIYKSVDEASTQMREISAAIQQMAGGSRQVVSSVREIDVISKATADQAQNVSAATEEQSATMEEIAASSQALAKMAAELTQAVGEFKI</sequence>